<reference evidence="3 4" key="1">
    <citation type="journal article" date="2016" name="Nat. Commun.">
        <title>Thousands of microbial genomes shed light on interconnected biogeochemical processes in an aquifer system.</title>
        <authorList>
            <person name="Anantharaman K."/>
            <person name="Brown C.T."/>
            <person name="Hug L.A."/>
            <person name="Sharon I."/>
            <person name="Castelle C.J."/>
            <person name="Probst A.J."/>
            <person name="Thomas B.C."/>
            <person name="Singh A."/>
            <person name="Wilkins M.J."/>
            <person name="Karaoz U."/>
            <person name="Brodie E.L."/>
            <person name="Williams K.H."/>
            <person name="Hubbard S.S."/>
            <person name="Banfield J.F."/>
        </authorList>
    </citation>
    <scope>NUCLEOTIDE SEQUENCE [LARGE SCALE GENOMIC DNA]</scope>
</reference>
<accession>A0A1G2FVZ0</accession>
<comment type="similarity">
    <text evidence="1">Belongs to the UPF0213 family.</text>
</comment>
<dbReference type="PANTHER" id="PTHR34477">
    <property type="entry name" value="UPF0213 PROTEIN YHBQ"/>
    <property type="match status" value="1"/>
</dbReference>
<dbReference type="CDD" id="cd10448">
    <property type="entry name" value="GIY-YIG_unchar_3"/>
    <property type="match status" value="1"/>
</dbReference>
<dbReference type="InterPro" id="IPR035901">
    <property type="entry name" value="GIY-YIG_endonuc_sf"/>
</dbReference>
<evidence type="ECO:0000256" key="1">
    <source>
        <dbReference type="ARBA" id="ARBA00007435"/>
    </source>
</evidence>
<evidence type="ECO:0000313" key="4">
    <source>
        <dbReference type="Proteomes" id="UP000177126"/>
    </source>
</evidence>
<name>A0A1G2FVZ0_9BACT</name>
<dbReference type="Gene3D" id="3.40.1440.10">
    <property type="entry name" value="GIY-YIG endonuclease"/>
    <property type="match status" value="1"/>
</dbReference>
<gene>
    <name evidence="3" type="ORF">A3B04_02780</name>
</gene>
<sequence>MGKEYHVYIMTNKNNTLYVGVTNSLRRRVYEHKNKLVKGFTEKYNIDKLVWYEVFNNPVDAIAAEKKIKGWTRAKKMALIKSKNPKFEELLI</sequence>
<dbReference type="PANTHER" id="PTHR34477:SF5">
    <property type="entry name" value="BSL5627 PROTEIN"/>
    <property type="match status" value="1"/>
</dbReference>
<dbReference type="AlphaFoldDB" id="A0A1G2FVZ0"/>
<feature type="domain" description="GIY-YIG" evidence="2">
    <location>
        <begin position="3"/>
        <end position="78"/>
    </location>
</feature>
<comment type="caution">
    <text evidence="3">The sequence shown here is derived from an EMBL/GenBank/DDBJ whole genome shotgun (WGS) entry which is preliminary data.</text>
</comment>
<dbReference type="EMBL" id="MHNF01000002">
    <property type="protein sequence ID" value="OGZ42235.1"/>
    <property type="molecule type" value="Genomic_DNA"/>
</dbReference>
<organism evidence="3 4">
    <name type="scientific">Candidatus Portnoybacteria bacterium RIFCSPLOWO2_02_FULL_39_11</name>
    <dbReference type="NCBI Taxonomy" id="1802001"/>
    <lineage>
        <taxon>Bacteria</taxon>
        <taxon>Candidatus Portnoyibacteriota</taxon>
    </lineage>
</organism>
<dbReference type="SUPFAM" id="SSF82771">
    <property type="entry name" value="GIY-YIG endonuclease"/>
    <property type="match status" value="1"/>
</dbReference>
<dbReference type="Pfam" id="PF01541">
    <property type="entry name" value="GIY-YIG"/>
    <property type="match status" value="1"/>
</dbReference>
<evidence type="ECO:0000313" key="3">
    <source>
        <dbReference type="EMBL" id="OGZ42235.1"/>
    </source>
</evidence>
<dbReference type="PROSITE" id="PS50164">
    <property type="entry name" value="GIY_YIG"/>
    <property type="match status" value="1"/>
</dbReference>
<dbReference type="SMART" id="SM00465">
    <property type="entry name" value="GIYc"/>
    <property type="match status" value="1"/>
</dbReference>
<evidence type="ECO:0000259" key="2">
    <source>
        <dbReference type="PROSITE" id="PS50164"/>
    </source>
</evidence>
<protein>
    <recommendedName>
        <fullName evidence="2">GIY-YIG domain-containing protein</fullName>
    </recommendedName>
</protein>
<dbReference type="InterPro" id="IPR050190">
    <property type="entry name" value="UPF0213_domain"/>
</dbReference>
<dbReference type="Proteomes" id="UP000177126">
    <property type="component" value="Unassembled WGS sequence"/>
</dbReference>
<proteinExistence type="inferred from homology"/>
<dbReference type="InterPro" id="IPR000305">
    <property type="entry name" value="GIY-YIG_endonuc"/>
</dbReference>